<dbReference type="GO" id="GO:0005634">
    <property type="term" value="C:nucleus"/>
    <property type="evidence" value="ECO:0007669"/>
    <property type="project" value="TreeGrafter"/>
</dbReference>
<dbReference type="InterPro" id="IPR052709">
    <property type="entry name" value="Transposase-MT_Hybrid"/>
</dbReference>
<organism evidence="3 4">
    <name type="scientific">Heligmosomoides polygyrus</name>
    <name type="common">Parasitic roundworm</name>
    <dbReference type="NCBI Taxonomy" id="6339"/>
    <lineage>
        <taxon>Eukaryota</taxon>
        <taxon>Metazoa</taxon>
        <taxon>Ecdysozoa</taxon>
        <taxon>Nematoda</taxon>
        <taxon>Chromadorea</taxon>
        <taxon>Rhabditida</taxon>
        <taxon>Rhabditina</taxon>
        <taxon>Rhabditomorpha</taxon>
        <taxon>Strongyloidea</taxon>
        <taxon>Heligmosomidae</taxon>
        <taxon>Heligmosomoides</taxon>
    </lineage>
</organism>
<dbReference type="InterPro" id="IPR036388">
    <property type="entry name" value="WH-like_DNA-bd_sf"/>
</dbReference>
<dbReference type="PANTHER" id="PTHR46060:SF2">
    <property type="entry name" value="HISTONE-LYSINE N-METHYLTRANSFERASE SETMAR"/>
    <property type="match status" value="1"/>
</dbReference>
<dbReference type="OrthoDB" id="616263at2759"/>
<dbReference type="GO" id="GO:0046975">
    <property type="term" value="F:histone H3K36 methyltransferase activity"/>
    <property type="evidence" value="ECO:0007669"/>
    <property type="project" value="TreeGrafter"/>
</dbReference>
<dbReference type="GO" id="GO:0000729">
    <property type="term" value="P:DNA double-strand break processing"/>
    <property type="evidence" value="ECO:0007669"/>
    <property type="project" value="TreeGrafter"/>
</dbReference>
<dbReference type="Gene3D" id="1.10.10.10">
    <property type="entry name" value="Winged helix-like DNA-binding domain superfamily/Winged helix DNA-binding domain"/>
    <property type="match status" value="1"/>
</dbReference>
<accession>A0A3P8C6B3</accession>
<dbReference type="Proteomes" id="UP000050761">
    <property type="component" value="Unassembled WGS sequence"/>
</dbReference>
<keyword evidence="3" id="KW-1185">Reference proteome</keyword>
<reference evidence="2 3" key="1">
    <citation type="submission" date="2018-11" db="EMBL/GenBank/DDBJ databases">
        <authorList>
            <consortium name="Pathogen Informatics"/>
        </authorList>
    </citation>
    <scope>NUCLEOTIDE SEQUENCE [LARGE SCALE GENOMIC DNA]</scope>
</reference>
<sequence>MHNSIRSGDESLEDEDQGRPPSLLSDDQLKAMVEADPCQTVEEQAQRFSIDGSTISRHLNAIGRVKKLDKWIPHELTAGQMLKRHDTCVVKAAQSQA</sequence>
<dbReference type="GO" id="GO:0000793">
    <property type="term" value="C:condensed chromosome"/>
    <property type="evidence" value="ECO:0007669"/>
    <property type="project" value="TreeGrafter"/>
</dbReference>
<protein>
    <submittedName>
        <fullName evidence="4">HTH_38 domain-containing protein</fullName>
    </submittedName>
</protein>
<proteinExistence type="predicted"/>
<dbReference type="GO" id="GO:0035861">
    <property type="term" value="C:site of double-strand break"/>
    <property type="evidence" value="ECO:0007669"/>
    <property type="project" value="TreeGrafter"/>
</dbReference>
<dbReference type="GO" id="GO:0044774">
    <property type="term" value="P:mitotic DNA integrity checkpoint signaling"/>
    <property type="evidence" value="ECO:0007669"/>
    <property type="project" value="TreeGrafter"/>
</dbReference>
<gene>
    <name evidence="2" type="ORF">HPBE_LOCUS19213</name>
</gene>
<dbReference type="AlphaFoldDB" id="A0A183GAY0"/>
<name>A0A183GAY0_HELPZ</name>
<dbReference type="GO" id="GO:0031297">
    <property type="term" value="P:replication fork processing"/>
    <property type="evidence" value="ECO:0007669"/>
    <property type="project" value="TreeGrafter"/>
</dbReference>
<dbReference type="GO" id="GO:0044547">
    <property type="term" value="F:DNA topoisomerase binding"/>
    <property type="evidence" value="ECO:0007669"/>
    <property type="project" value="TreeGrafter"/>
</dbReference>
<feature type="region of interest" description="Disordered" evidence="1">
    <location>
        <begin position="1"/>
        <end position="25"/>
    </location>
</feature>
<evidence type="ECO:0000313" key="2">
    <source>
        <dbReference type="EMBL" id="VDP14384.1"/>
    </source>
</evidence>
<dbReference type="WBParaSite" id="HPBE_0001921401-mRNA-1">
    <property type="protein sequence ID" value="HPBE_0001921401-mRNA-1"/>
    <property type="gene ID" value="HPBE_0001921401"/>
</dbReference>
<dbReference type="GO" id="GO:0015074">
    <property type="term" value="P:DNA integration"/>
    <property type="evidence" value="ECO:0007669"/>
    <property type="project" value="TreeGrafter"/>
</dbReference>
<dbReference type="GO" id="GO:0003697">
    <property type="term" value="F:single-stranded DNA binding"/>
    <property type="evidence" value="ECO:0007669"/>
    <property type="project" value="TreeGrafter"/>
</dbReference>
<dbReference type="GO" id="GO:0042800">
    <property type="term" value="F:histone H3K4 methyltransferase activity"/>
    <property type="evidence" value="ECO:0007669"/>
    <property type="project" value="TreeGrafter"/>
</dbReference>
<reference evidence="4" key="2">
    <citation type="submission" date="2019-09" db="UniProtKB">
        <authorList>
            <consortium name="WormBaseParasite"/>
        </authorList>
    </citation>
    <scope>IDENTIFICATION</scope>
</reference>
<evidence type="ECO:0000313" key="3">
    <source>
        <dbReference type="Proteomes" id="UP000050761"/>
    </source>
</evidence>
<evidence type="ECO:0000313" key="4">
    <source>
        <dbReference type="WBParaSite" id="HPBE_0001921401-mRNA-1"/>
    </source>
</evidence>
<dbReference type="PANTHER" id="PTHR46060">
    <property type="entry name" value="MARINER MOS1 TRANSPOSASE-LIKE PROTEIN"/>
    <property type="match status" value="1"/>
</dbReference>
<accession>A0A183GAY0</accession>
<evidence type="ECO:0000256" key="1">
    <source>
        <dbReference type="SAM" id="MobiDB-lite"/>
    </source>
</evidence>
<dbReference type="EMBL" id="UZAH01031207">
    <property type="protein sequence ID" value="VDP14384.1"/>
    <property type="molecule type" value="Genomic_DNA"/>
</dbReference>
<dbReference type="GO" id="GO:0006303">
    <property type="term" value="P:double-strand break repair via nonhomologous end joining"/>
    <property type="evidence" value="ECO:0007669"/>
    <property type="project" value="TreeGrafter"/>
</dbReference>
<dbReference type="GO" id="GO:0003690">
    <property type="term" value="F:double-stranded DNA binding"/>
    <property type="evidence" value="ECO:0007669"/>
    <property type="project" value="TreeGrafter"/>
</dbReference>
<dbReference type="GO" id="GO:0000014">
    <property type="term" value="F:single-stranded DNA endodeoxyribonuclease activity"/>
    <property type="evidence" value="ECO:0007669"/>
    <property type="project" value="TreeGrafter"/>
</dbReference>